<gene>
    <name evidence="1" type="ORF">H0A61_02501</name>
</gene>
<evidence type="ECO:0000313" key="1">
    <source>
        <dbReference type="EMBL" id="QSQ10109.1"/>
    </source>
</evidence>
<keyword evidence="2" id="KW-1185">Reference proteome</keyword>
<name>A0A8A0RRG4_9FIRM</name>
<dbReference type="KEGG" id="kme:H0A61_02501"/>
<dbReference type="EMBL" id="CP059066">
    <property type="protein sequence ID" value="QSQ10109.1"/>
    <property type="molecule type" value="Genomic_DNA"/>
</dbReference>
<dbReference type="SUPFAM" id="SSF52540">
    <property type="entry name" value="P-loop containing nucleoside triphosphate hydrolases"/>
    <property type="match status" value="1"/>
</dbReference>
<reference evidence="1" key="1">
    <citation type="submission" date="2020-07" db="EMBL/GenBank/DDBJ databases">
        <title>Koleobacter methoxysyntrophicus gen. nov., sp. nov., a novel anaerobic bacterium isolated from deep subsurface oil field and proposal of Koleobacterales ord. nov. in the phylum Firmicutes.</title>
        <authorList>
            <person name="Sakamoto S."/>
            <person name="Tamaki H."/>
        </authorList>
    </citation>
    <scope>NUCLEOTIDE SEQUENCE</scope>
    <source>
        <strain evidence="1">NRmbB1</strain>
    </source>
</reference>
<dbReference type="Proteomes" id="UP000662904">
    <property type="component" value="Chromosome"/>
</dbReference>
<proteinExistence type="predicted"/>
<organism evidence="1 2">
    <name type="scientific">Koleobacter methoxysyntrophicus</name>
    <dbReference type="NCBI Taxonomy" id="2751313"/>
    <lineage>
        <taxon>Bacteria</taxon>
        <taxon>Bacillati</taxon>
        <taxon>Bacillota</taxon>
        <taxon>Clostridia</taxon>
        <taxon>Koleobacterales</taxon>
        <taxon>Koleobacteraceae</taxon>
        <taxon>Koleobacter</taxon>
    </lineage>
</organism>
<dbReference type="AlphaFoldDB" id="A0A8A0RRG4"/>
<dbReference type="Gene3D" id="3.40.50.300">
    <property type="entry name" value="P-loop containing nucleotide triphosphate hydrolases"/>
    <property type="match status" value="1"/>
</dbReference>
<dbReference type="InterPro" id="IPR027417">
    <property type="entry name" value="P-loop_NTPase"/>
</dbReference>
<accession>A0A8A0RRG4</accession>
<sequence>MVKIIGIAGTAKNTGKTTTTTALIEEINKRGMNIGITSIGYDGEEIDNVTGLPKPRIRLRQGTLVAISEKCLKTSSAEIKIIEKTNLITPLGKIIVGKIVEDGLVVLAGPNKSRDLKTINCILKEKNCNFIIVDGALNRLAPMVETHGIILATGAARNHDINLLARETKAIINIFELNKIDKALKDVKSIVLQTRNKGIKRLNSTSLITKETASEIINYYNQTDKVEFVYIPGIVSAEILEEFIDKTAKIIRGTTIVLTDPIKLLVSGNPIHINNLIEKVRTLGGDFAVTKNIPVLCVTINPFYPAYRFNHETYFPDYVDADMLKRTMEKYIDIPVINVVKEGAEKIFSIIKQGG</sequence>
<dbReference type="RefSeq" id="WP_206707428.1">
    <property type="nucleotide sequence ID" value="NZ_CP059066.1"/>
</dbReference>
<protein>
    <submittedName>
        <fullName evidence="1">Uncharacterized protein</fullName>
    </submittedName>
</protein>
<evidence type="ECO:0000313" key="2">
    <source>
        <dbReference type="Proteomes" id="UP000662904"/>
    </source>
</evidence>